<proteinExistence type="predicted"/>
<sequence length="239" mass="27144">MSEVSPTPSSPGIIQQTSSESSTIPRLTQADRDTITASLQRFEAATIRRGIPLRAVPDTEKESPLPKHPAPGEFHQIPDYHPFPMPAPPGPRDFLRPHIPKIFGFPTLPCNNRGAVLIIHFLSEATRDVDLTGKTTTANDWMSWQHLWLREMNILMETYRMVDASLKAHRVSLPVRGQVKWAEGFEATRRMNGRQMVDVRKVDWAFQKVFMTLSVSTFQAMGPVLEDVARQLLLEYWKS</sequence>
<evidence type="ECO:0000313" key="3">
    <source>
        <dbReference type="Proteomes" id="UP000018144"/>
    </source>
</evidence>
<feature type="region of interest" description="Disordered" evidence="1">
    <location>
        <begin position="1"/>
        <end position="30"/>
    </location>
</feature>
<evidence type="ECO:0000256" key="1">
    <source>
        <dbReference type="SAM" id="MobiDB-lite"/>
    </source>
</evidence>
<reference evidence="2 3" key="1">
    <citation type="journal article" date="2013" name="PLoS Genet.">
        <title>The genome and development-dependent transcriptomes of Pyronema confluens: a window into fungal evolution.</title>
        <authorList>
            <person name="Traeger S."/>
            <person name="Altegoer F."/>
            <person name="Freitag M."/>
            <person name="Gabaldon T."/>
            <person name="Kempken F."/>
            <person name="Kumar A."/>
            <person name="Marcet-Houben M."/>
            <person name="Poggeler S."/>
            <person name="Stajich J.E."/>
            <person name="Nowrousian M."/>
        </authorList>
    </citation>
    <scope>NUCLEOTIDE SEQUENCE [LARGE SCALE GENOMIC DNA]</scope>
    <source>
        <strain evidence="3">CBS 100304</strain>
        <tissue evidence="2">Vegetative mycelium</tissue>
    </source>
</reference>
<feature type="compositionally biased region" description="Polar residues" evidence="1">
    <location>
        <begin position="1"/>
        <end position="12"/>
    </location>
</feature>
<evidence type="ECO:0000313" key="2">
    <source>
        <dbReference type="EMBL" id="CCX04739.1"/>
    </source>
</evidence>
<protein>
    <submittedName>
        <fullName evidence="2">Uncharacterized protein</fullName>
    </submittedName>
</protein>
<organism evidence="2 3">
    <name type="scientific">Pyronema omphalodes (strain CBS 100304)</name>
    <name type="common">Pyronema confluens</name>
    <dbReference type="NCBI Taxonomy" id="1076935"/>
    <lineage>
        <taxon>Eukaryota</taxon>
        <taxon>Fungi</taxon>
        <taxon>Dikarya</taxon>
        <taxon>Ascomycota</taxon>
        <taxon>Pezizomycotina</taxon>
        <taxon>Pezizomycetes</taxon>
        <taxon>Pezizales</taxon>
        <taxon>Pyronemataceae</taxon>
        <taxon>Pyronema</taxon>
    </lineage>
</organism>
<dbReference type="AlphaFoldDB" id="U4KYN3"/>
<dbReference type="EMBL" id="HF935215">
    <property type="protein sequence ID" value="CCX04739.1"/>
    <property type="molecule type" value="Genomic_DNA"/>
</dbReference>
<accession>U4KYN3</accession>
<name>U4KYN3_PYROM</name>
<keyword evidence="3" id="KW-1185">Reference proteome</keyword>
<feature type="compositionally biased region" description="Low complexity" evidence="1">
    <location>
        <begin position="13"/>
        <end position="24"/>
    </location>
</feature>
<gene>
    <name evidence="2" type="ORF">PCON_03403</name>
</gene>
<dbReference type="Proteomes" id="UP000018144">
    <property type="component" value="Unassembled WGS sequence"/>
</dbReference>